<dbReference type="SMART" id="SM00882">
    <property type="entry name" value="CoA_trans"/>
    <property type="match status" value="1"/>
</dbReference>
<evidence type="ECO:0000256" key="1">
    <source>
        <dbReference type="ARBA" id="ARBA00022679"/>
    </source>
</evidence>
<accession>A0A073IRA5</accession>
<dbReference type="Gene3D" id="3.40.1080.10">
    <property type="entry name" value="Glutaconate Coenzyme A-transferase"/>
    <property type="match status" value="1"/>
</dbReference>
<evidence type="ECO:0000313" key="3">
    <source>
        <dbReference type="Proteomes" id="UP000027665"/>
    </source>
</evidence>
<comment type="caution">
    <text evidence="2">The sequence shown here is derived from an EMBL/GenBank/DDBJ whole genome shotgun (WGS) entry which is preliminary data.</text>
</comment>
<dbReference type="STRING" id="2754.EH55_06705"/>
<protein>
    <submittedName>
        <fullName evidence="2">Succinyl-CoA:3-ketoacid-CoA transferase</fullName>
    </submittedName>
</protein>
<proteinExistence type="predicted"/>
<dbReference type="OrthoDB" id="9777193at2"/>
<name>A0A073IRA5_9BACT</name>
<dbReference type="GeneID" id="90983953"/>
<keyword evidence="3" id="KW-1185">Reference proteome</keyword>
<dbReference type="EMBL" id="JMKI01000036">
    <property type="protein sequence ID" value="KEJ92065.1"/>
    <property type="molecule type" value="Genomic_DNA"/>
</dbReference>
<dbReference type="RefSeq" id="WP_037976831.1">
    <property type="nucleotide sequence ID" value="NZ_CAMETI010000053.1"/>
</dbReference>
<reference evidence="2 3" key="1">
    <citation type="submission" date="2014-04" db="EMBL/GenBank/DDBJ databases">
        <title>Draft Genome Sequence of Synergistes jonesii.</title>
        <authorList>
            <person name="Coil D.A."/>
            <person name="Eisen J.A."/>
            <person name="Holland-Moritz H.E."/>
        </authorList>
    </citation>
    <scope>NUCLEOTIDE SEQUENCE [LARGE SCALE GENOMIC DNA]</scope>
    <source>
        <strain evidence="2 3">78-1</strain>
    </source>
</reference>
<evidence type="ECO:0000313" key="2">
    <source>
        <dbReference type="EMBL" id="KEJ92065.1"/>
    </source>
</evidence>
<dbReference type="eggNOG" id="COG1788">
    <property type="taxonomic scope" value="Bacteria"/>
</dbReference>
<organism evidence="2 3">
    <name type="scientific">Synergistes jonesii</name>
    <dbReference type="NCBI Taxonomy" id="2754"/>
    <lineage>
        <taxon>Bacteria</taxon>
        <taxon>Thermotogati</taxon>
        <taxon>Synergistota</taxon>
        <taxon>Synergistia</taxon>
        <taxon>Synergistales</taxon>
        <taxon>Synergistaceae</taxon>
        <taxon>Synergistes</taxon>
    </lineage>
</organism>
<gene>
    <name evidence="2" type="ORF">EH55_06705</name>
</gene>
<dbReference type="PANTHER" id="PTHR13707">
    <property type="entry name" value="KETOACID-COENZYME A TRANSFERASE"/>
    <property type="match status" value="1"/>
</dbReference>
<dbReference type="InterPro" id="IPR004165">
    <property type="entry name" value="CoA_trans_fam_I"/>
</dbReference>
<dbReference type="PANTHER" id="PTHR13707:SF60">
    <property type="entry name" value="ACETATE COA-TRANSFERASE SUBUNIT ALPHA"/>
    <property type="match status" value="1"/>
</dbReference>
<dbReference type="Proteomes" id="UP000027665">
    <property type="component" value="Unassembled WGS sequence"/>
</dbReference>
<dbReference type="NCBIfam" id="TIGR02429">
    <property type="entry name" value="pcaI_scoA_fam"/>
    <property type="match status" value="1"/>
</dbReference>
<dbReference type="InterPro" id="IPR037171">
    <property type="entry name" value="NagB/RpiA_transferase-like"/>
</dbReference>
<dbReference type="InterPro" id="IPR012792">
    <property type="entry name" value="3-oxoacid_CoA-transf_A"/>
</dbReference>
<dbReference type="SUPFAM" id="SSF100950">
    <property type="entry name" value="NagB/RpiA/CoA transferase-like"/>
    <property type="match status" value="1"/>
</dbReference>
<keyword evidence="1 2" id="KW-0808">Transferase</keyword>
<dbReference type="Pfam" id="PF01144">
    <property type="entry name" value="CoA_trans"/>
    <property type="match status" value="1"/>
</dbReference>
<dbReference type="AlphaFoldDB" id="A0A073IRA5"/>
<sequence length="222" mass="23694">MNKIECTKLRSFEEAIGLIKDGDKIFISGFGNAGDPKQLIKALVESDKKELTIISNDLGSPNIGLGQLLTKKKIKGLIGTYYNWNTEVAAAYNAGEITVELIPQGSFAEGIRAAGVGSAGFYTKTAVGTELAKGRETKEFDGETYLLQEAIRGDVALICADKADELGNLVYHKTARNFNPVMATAAQTVIAEVGEIVPAGALDPESIVTPHIYVDAIVLRSC</sequence>
<dbReference type="GO" id="GO:0008410">
    <property type="term" value="F:CoA-transferase activity"/>
    <property type="evidence" value="ECO:0007669"/>
    <property type="project" value="InterPro"/>
</dbReference>